<accession>A0A8S4DJ16</accession>
<dbReference type="Pfam" id="PF01121">
    <property type="entry name" value="CoaE"/>
    <property type="match status" value="1"/>
</dbReference>
<comment type="caution">
    <text evidence="5">The sequence shown here is derived from an EMBL/GenBank/DDBJ whole genome shotgun (WGS) entry which is preliminary data.</text>
</comment>
<keyword evidence="3" id="KW-0472">Membrane</keyword>
<keyword evidence="3" id="KW-1133">Transmembrane helix</keyword>
<dbReference type="InterPro" id="IPR001977">
    <property type="entry name" value="Depp_CoAkinase"/>
</dbReference>
<dbReference type="GO" id="GO:0015937">
    <property type="term" value="P:coenzyme A biosynthetic process"/>
    <property type="evidence" value="ECO:0007669"/>
    <property type="project" value="InterPro"/>
</dbReference>
<evidence type="ECO:0000313" key="5">
    <source>
        <dbReference type="EMBL" id="CAG9102792.1"/>
    </source>
</evidence>
<dbReference type="PROSITE" id="PS51219">
    <property type="entry name" value="DPCK"/>
    <property type="match status" value="1"/>
</dbReference>
<reference evidence="5" key="1">
    <citation type="submission" date="2020-11" db="EMBL/GenBank/DDBJ databases">
        <authorList>
            <person name="Whiteford S."/>
        </authorList>
    </citation>
    <scope>NUCLEOTIDE SEQUENCE</scope>
</reference>
<dbReference type="NCBIfam" id="TIGR00152">
    <property type="entry name" value="dephospho-CoA kinase"/>
    <property type="match status" value="1"/>
</dbReference>
<dbReference type="Proteomes" id="UP000653454">
    <property type="component" value="Unassembled WGS sequence"/>
</dbReference>
<protein>
    <submittedName>
        <fullName evidence="5">(diamondback moth) hypothetical protein</fullName>
    </submittedName>
</protein>
<dbReference type="FunFam" id="3.40.50.620:FF:000089">
    <property type="entry name" value="Bifunctional coenzyme A synthase"/>
    <property type="match status" value="1"/>
</dbReference>
<dbReference type="PANTHER" id="PTHR10695">
    <property type="entry name" value="DEPHOSPHO-COA KINASE-RELATED"/>
    <property type="match status" value="1"/>
</dbReference>
<dbReference type="CDD" id="cd02022">
    <property type="entry name" value="DPCK"/>
    <property type="match status" value="1"/>
</dbReference>
<proteinExistence type="predicted"/>
<dbReference type="InterPro" id="IPR027417">
    <property type="entry name" value="P-loop_NTPase"/>
</dbReference>
<dbReference type="SUPFAM" id="SSF52374">
    <property type="entry name" value="Nucleotidylyl transferase"/>
    <property type="match status" value="1"/>
</dbReference>
<sequence length="480" mass="52544">MFNIGRLSIAVVLFSVALSYVTLYLMNATKSVTTMANYGLLFVSNVSKVNNFFLKSSNYVRKVLYINVNSSDCSSISQQIVNVYSKVTSQCNNLDVRLILKPFDNIKKINTAHSIDLILYDNSLAKEVDRLKESVVSLQSGYNVQSIDLKDEQTPETATETVKTYEYVVLGGTFDRLHNGHKILLSQAALRTTKLLTVGVTDVNMIKSKKLWELIEPVETRIKSVLEFLTDINPTIEYNVLPIQDMYGPTKDDPRFQLIVLSEETDRAGDKVNEARREGGLPALDKYLVGLAGDARAAGDEEAKLSSSNQRMRLLGTTLRAPEPNPNIPKWPYVIGLAGGIAAGKSGIAERLRAKGAAVINCDVIAHELYRPGLPLNSTIAETFGSDVITSDGEVDRRKLGQIVFADASQLHKLNSLVWPAVIAEASRRAAAAGAAGGARVAVLEAAVLLQAGWGKHCHQLWTAIVPPDEVGWRGFMLKL</sequence>
<dbReference type="Gene3D" id="3.40.50.620">
    <property type="entry name" value="HUPs"/>
    <property type="match status" value="1"/>
</dbReference>
<dbReference type="Gene3D" id="3.40.50.300">
    <property type="entry name" value="P-loop containing nucleotide triphosphate hydrolases"/>
    <property type="match status" value="1"/>
</dbReference>
<keyword evidence="1" id="KW-0547">Nucleotide-binding</keyword>
<keyword evidence="6" id="KW-1185">Reference proteome</keyword>
<evidence type="ECO:0000259" key="4">
    <source>
        <dbReference type="Pfam" id="PF01467"/>
    </source>
</evidence>
<dbReference type="AlphaFoldDB" id="A0A8S4DJ16"/>
<dbReference type="GO" id="GO:0004140">
    <property type="term" value="F:dephospho-CoA kinase activity"/>
    <property type="evidence" value="ECO:0007669"/>
    <property type="project" value="InterPro"/>
</dbReference>
<dbReference type="InterPro" id="IPR014729">
    <property type="entry name" value="Rossmann-like_a/b/a_fold"/>
</dbReference>
<dbReference type="PANTHER" id="PTHR10695:SF46">
    <property type="entry name" value="BIFUNCTIONAL COENZYME A SYNTHASE-RELATED"/>
    <property type="match status" value="1"/>
</dbReference>
<dbReference type="GO" id="GO:0005524">
    <property type="term" value="F:ATP binding"/>
    <property type="evidence" value="ECO:0007669"/>
    <property type="project" value="UniProtKB-KW"/>
</dbReference>
<name>A0A8S4DJ16_PLUXY</name>
<keyword evidence="3" id="KW-0812">Transmembrane</keyword>
<dbReference type="InterPro" id="IPR004821">
    <property type="entry name" value="Cyt_trans-like"/>
</dbReference>
<dbReference type="EMBL" id="CAJHNJ030000007">
    <property type="protein sequence ID" value="CAG9102792.1"/>
    <property type="molecule type" value="Genomic_DNA"/>
</dbReference>
<evidence type="ECO:0000256" key="1">
    <source>
        <dbReference type="ARBA" id="ARBA00022741"/>
    </source>
</evidence>
<dbReference type="SUPFAM" id="SSF52540">
    <property type="entry name" value="P-loop containing nucleoside triphosphate hydrolases"/>
    <property type="match status" value="1"/>
</dbReference>
<evidence type="ECO:0000256" key="2">
    <source>
        <dbReference type="ARBA" id="ARBA00022840"/>
    </source>
</evidence>
<feature type="transmembrane region" description="Helical" evidence="3">
    <location>
        <begin position="7"/>
        <end position="26"/>
    </location>
</feature>
<evidence type="ECO:0000313" key="6">
    <source>
        <dbReference type="Proteomes" id="UP000653454"/>
    </source>
</evidence>
<evidence type="ECO:0000256" key="3">
    <source>
        <dbReference type="SAM" id="Phobius"/>
    </source>
</evidence>
<gene>
    <name evidence="5" type="ORF">PLXY2_LOCUS2810</name>
</gene>
<organism evidence="5 6">
    <name type="scientific">Plutella xylostella</name>
    <name type="common">Diamondback moth</name>
    <name type="synonym">Plutella maculipennis</name>
    <dbReference type="NCBI Taxonomy" id="51655"/>
    <lineage>
        <taxon>Eukaryota</taxon>
        <taxon>Metazoa</taxon>
        <taxon>Ecdysozoa</taxon>
        <taxon>Arthropoda</taxon>
        <taxon>Hexapoda</taxon>
        <taxon>Insecta</taxon>
        <taxon>Pterygota</taxon>
        <taxon>Neoptera</taxon>
        <taxon>Endopterygota</taxon>
        <taxon>Lepidoptera</taxon>
        <taxon>Glossata</taxon>
        <taxon>Ditrysia</taxon>
        <taxon>Yponomeutoidea</taxon>
        <taxon>Plutellidae</taxon>
        <taxon>Plutella</taxon>
    </lineage>
</organism>
<keyword evidence="2" id="KW-0067">ATP-binding</keyword>
<feature type="domain" description="Cytidyltransferase-like" evidence="4">
    <location>
        <begin position="169"/>
        <end position="234"/>
    </location>
</feature>
<dbReference type="Pfam" id="PF01467">
    <property type="entry name" value="CTP_transf_like"/>
    <property type="match status" value="1"/>
</dbReference>